<reference evidence="2" key="2">
    <citation type="journal article" date="2021" name="PeerJ">
        <title>Extensive microbial diversity within the chicken gut microbiome revealed by metagenomics and culture.</title>
        <authorList>
            <person name="Gilroy R."/>
            <person name="Ravi A."/>
            <person name="Getino M."/>
            <person name="Pursley I."/>
            <person name="Horton D.L."/>
            <person name="Alikhan N.F."/>
            <person name="Baker D."/>
            <person name="Gharbi K."/>
            <person name="Hall N."/>
            <person name="Watson M."/>
            <person name="Adriaenssens E.M."/>
            <person name="Foster-Nyarko E."/>
            <person name="Jarju S."/>
            <person name="Secka A."/>
            <person name="Antonio M."/>
            <person name="Oren A."/>
            <person name="Chaudhuri R.R."/>
            <person name="La Ragione R."/>
            <person name="Hildebrand F."/>
            <person name="Pallen M.J."/>
        </authorList>
    </citation>
    <scope>NUCLEOTIDE SEQUENCE</scope>
    <source>
        <strain evidence="2">20514</strain>
    </source>
</reference>
<name>A0A9D9EKZ3_9BACT</name>
<dbReference type="PROSITE" id="PS51257">
    <property type="entry name" value="PROKAR_LIPOPROTEIN"/>
    <property type="match status" value="1"/>
</dbReference>
<evidence type="ECO:0000313" key="2">
    <source>
        <dbReference type="EMBL" id="MBO8449413.1"/>
    </source>
</evidence>
<reference evidence="2" key="1">
    <citation type="submission" date="2020-10" db="EMBL/GenBank/DDBJ databases">
        <authorList>
            <person name="Gilroy R."/>
        </authorList>
    </citation>
    <scope>NUCLEOTIDE SEQUENCE</scope>
    <source>
        <strain evidence="2">20514</strain>
    </source>
</reference>
<dbReference type="AlphaFoldDB" id="A0A9D9EKZ3"/>
<keyword evidence="1" id="KW-0732">Signal</keyword>
<dbReference type="EMBL" id="JADIMQ010000128">
    <property type="protein sequence ID" value="MBO8449413.1"/>
    <property type="molecule type" value="Genomic_DNA"/>
</dbReference>
<sequence length="352" mass="40269">MKCKLFAAAIAAALISGCSQDSDNTGGVKTFHYDIADYNVSDVEYEEIPFSRKFIHAHSFYVYADSILVVVNSNSADNFIEFHNINTKECITKCLRKGNGPNEIINCHAYLYGDKLVVDDFVKSRFVSIDMDRLAEEGAEYKLEDLSQYQGNFEAITVYPTDSGKLLMMNPYCFESKQLKIDNKEPRFYYNERKFRDGLAQTYNIAQGYMQINHRDSLIVFASFAEPLMELYDFNLNCLKKVTGPTDMKVTYHKNLAFKNHGAYSYMSLAADDVNIYALYVGNQKDNAIEKPKPYTHILRYDWDCVLHDVAIVPLRLNAISETSDENTFYASGYDKDGVKVLYKLTCTSWND</sequence>
<evidence type="ECO:0008006" key="4">
    <source>
        <dbReference type="Google" id="ProtNLM"/>
    </source>
</evidence>
<comment type="caution">
    <text evidence="2">The sequence shown here is derived from an EMBL/GenBank/DDBJ whole genome shotgun (WGS) entry which is preliminary data.</text>
</comment>
<gene>
    <name evidence="2" type="ORF">IAC29_09120</name>
</gene>
<proteinExistence type="predicted"/>
<feature type="chain" id="PRO_5039644694" description="Lipoprotein" evidence="1">
    <location>
        <begin position="22"/>
        <end position="352"/>
    </location>
</feature>
<accession>A0A9D9EKZ3</accession>
<evidence type="ECO:0000256" key="1">
    <source>
        <dbReference type="SAM" id="SignalP"/>
    </source>
</evidence>
<evidence type="ECO:0000313" key="3">
    <source>
        <dbReference type="Proteomes" id="UP000810252"/>
    </source>
</evidence>
<feature type="signal peptide" evidence="1">
    <location>
        <begin position="1"/>
        <end position="21"/>
    </location>
</feature>
<dbReference type="Proteomes" id="UP000810252">
    <property type="component" value="Unassembled WGS sequence"/>
</dbReference>
<organism evidence="2 3">
    <name type="scientific">Candidatus Cryptobacteroides merdigallinarum</name>
    <dbReference type="NCBI Taxonomy" id="2840770"/>
    <lineage>
        <taxon>Bacteria</taxon>
        <taxon>Pseudomonadati</taxon>
        <taxon>Bacteroidota</taxon>
        <taxon>Bacteroidia</taxon>
        <taxon>Bacteroidales</taxon>
        <taxon>Candidatus Cryptobacteroides</taxon>
    </lineage>
</organism>
<protein>
    <recommendedName>
        <fullName evidence="4">Lipoprotein</fullName>
    </recommendedName>
</protein>